<organism evidence="6 7">
    <name type="scientific">Luteimonas yindakuii</name>
    <dbReference type="NCBI Taxonomy" id="2565782"/>
    <lineage>
        <taxon>Bacteria</taxon>
        <taxon>Pseudomonadati</taxon>
        <taxon>Pseudomonadota</taxon>
        <taxon>Gammaproteobacteria</taxon>
        <taxon>Lysobacterales</taxon>
        <taxon>Lysobacteraceae</taxon>
        <taxon>Luteimonas</taxon>
    </lineage>
</organism>
<comment type="caution">
    <text evidence="6">The sequence shown here is derived from an EMBL/GenBank/DDBJ whole genome shotgun (WGS) entry which is preliminary data.</text>
</comment>
<dbReference type="Proteomes" id="UP000298681">
    <property type="component" value="Unassembled WGS sequence"/>
</dbReference>
<keyword evidence="7" id="KW-1185">Reference proteome</keyword>
<comment type="pathway">
    <text evidence="5">Carbohydrate biosynthesis; dTDP-L-rhamnose biosynthesis.</text>
</comment>
<gene>
    <name evidence="6" type="primary">rfbC</name>
    <name evidence="6" type="ORF">E4582_11130</name>
</gene>
<dbReference type="PANTHER" id="PTHR21047">
    <property type="entry name" value="DTDP-6-DEOXY-D-GLUCOSE-3,5 EPIMERASE"/>
    <property type="match status" value="1"/>
</dbReference>
<dbReference type="PANTHER" id="PTHR21047:SF2">
    <property type="entry name" value="THYMIDINE DIPHOSPHO-4-KETO-RHAMNOSE 3,5-EPIMERASE"/>
    <property type="match status" value="1"/>
</dbReference>
<dbReference type="GO" id="GO:0019305">
    <property type="term" value="P:dTDP-rhamnose biosynthetic process"/>
    <property type="evidence" value="ECO:0007669"/>
    <property type="project" value="UniProtKB-UniRule"/>
</dbReference>
<dbReference type="GO" id="GO:0008830">
    <property type="term" value="F:dTDP-4-dehydrorhamnose 3,5-epimerase activity"/>
    <property type="evidence" value="ECO:0007669"/>
    <property type="project" value="UniProtKB-UniRule"/>
</dbReference>
<dbReference type="UniPathway" id="UPA00124"/>
<comment type="catalytic activity">
    <reaction evidence="1 5">
        <text>dTDP-4-dehydro-6-deoxy-alpha-D-glucose = dTDP-4-dehydro-beta-L-rhamnose</text>
        <dbReference type="Rhea" id="RHEA:16969"/>
        <dbReference type="ChEBI" id="CHEBI:57649"/>
        <dbReference type="ChEBI" id="CHEBI:62830"/>
        <dbReference type="EC" id="5.1.3.13"/>
    </reaction>
</comment>
<dbReference type="NCBIfam" id="TIGR01221">
    <property type="entry name" value="rmlC"/>
    <property type="match status" value="1"/>
</dbReference>
<dbReference type="RefSeq" id="WP_134674904.1">
    <property type="nucleotide sequence ID" value="NZ_CP039383.2"/>
</dbReference>
<accession>A0A4Z1R835</accession>
<dbReference type="EC" id="5.1.3.13" evidence="3 5"/>
<dbReference type="GO" id="GO:0000271">
    <property type="term" value="P:polysaccharide biosynthetic process"/>
    <property type="evidence" value="ECO:0007669"/>
    <property type="project" value="TreeGrafter"/>
</dbReference>
<dbReference type="Pfam" id="PF00908">
    <property type="entry name" value="dTDP_sugar_isom"/>
    <property type="match status" value="1"/>
</dbReference>
<protein>
    <recommendedName>
        <fullName evidence="4 5">dTDP-4-dehydrorhamnose 3,5-epimerase</fullName>
        <ecNumber evidence="3 5">5.1.3.13</ecNumber>
    </recommendedName>
    <alternativeName>
        <fullName evidence="5">Thymidine diphospho-4-keto-rhamnose 3,5-epimerase</fullName>
    </alternativeName>
</protein>
<evidence type="ECO:0000313" key="7">
    <source>
        <dbReference type="Proteomes" id="UP000298681"/>
    </source>
</evidence>
<sequence>MKIIETPLPGCLIIEPAVFGDERGCFYETWNAERYRQHGLPSSFVQSNASSSVRGVLRGLHYQWPHPQGKLVSVMSGEVFDVAVDIRKGSPTFGQWTSVLLSAENKRQFWIPEGFAHGFMATSEHAVFTYLCTDLYNSATDSNIAWDDPEIGIEWPDIAPSLSAKDARAPRLRDVSDTQLPVFSA</sequence>
<dbReference type="CDD" id="cd00438">
    <property type="entry name" value="cupin_RmlC"/>
    <property type="match status" value="1"/>
</dbReference>
<dbReference type="AlphaFoldDB" id="A0A4Z1R835"/>
<keyword evidence="5 6" id="KW-0413">Isomerase</keyword>
<dbReference type="OrthoDB" id="9800680at2"/>
<dbReference type="InterPro" id="IPR011051">
    <property type="entry name" value="RmlC_Cupin_sf"/>
</dbReference>
<dbReference type="GO" id="GO:0005829">
    <property type="term" value="C:cytosol"/>
    <property type="evidence" value="ECO:0007669"/>
    <property type="project" value="TreeGrafter"/>
</dbReference>
<evidence type="ECO:0000256" key="5">
    <source>
        <dbReference type="RuleBase" id="RU364069"/>
    </source>
</evidence>
<evidence type="ECO:0000256" key="1">
    <source>
        <dbReference type="ARBA" id="ARBA00001298"/>
    </source>
</evidence>
<dbReference type="InterPro" id="IPR014710">
    <property type="entry name" value="RmlC-like_jellyroll"/>
</dbReference>
<dbReference type="InterPro" id="IPR000888">
    <property type="entry name" value="RmlC-like"/>
</dbReference>
<dbReference type="SUPFAM" id="SSF51182">
    <property type="entry name" value="RmlC-like cupins"/>
    <property type="match status" value="1"/>
</dbReference>
<evidence type="ECO:0000256" key="4">
    <source>
        <dbReference type="ARBA" id="ARBA00019595"/>
    </source>
</evidence>
<proteinExistence type="inferred from homology"/>
<evidence type="ECO:0000256" key="2">
    <source>
        <dbReference type="ARBA" id="ARBA00001997"/>
    </source>
</evidence>
<comment type="similarity">
    <text evidence="5">Belongs to the dTDP-4-dehydrorhamnose 3,5-epimerase family.</text>
</comment>
<evidence type="ECO:0000256" key="3">
    <source>
        <dbReference type="ARBA" id="ARBA00012098"/>
    </source>
</evidence>
<reference evidence="6 7" key="1">
    <citation type="submission" date="2019-01" db="EMBL/GenBank/DDBJ databases">
        <authorList>
            <person name="Zhang S."/>
        </authorList>
    </citation>
    <scope>NUCLEOTIDE SEQUENCE [LARGE SCALE GENOMIC DNA]</scope>
    <source>
        <strain evidence="6 7">1626</strain>
    </source>
</reference>
<dbReference type="Gene3D" id="2.60.120.10">
    <property type="entry name" value="Jelly Rolls"/>
    <property type="match status" value="1"/>
</dbReference>
<comment type="subunit">
    <text evidence="5">Homodimer.</text>
</comment>
<evidence type="ECO:0000313" key="6">
    <source>
        <dbReference type="EMBL" id="TKS52788.1"/>
    </source>
</evidence>
<dbReference type="EMBL" id="SPUH01000002">
    <property type="protein sequence ID" value="TKS52788.1"/>
    <property type="molecule type" value="Genomic_DNA"/>
</dbReference>
<name>A0A4Z1R835_9GAMM</name>
<comment type="function">
    <text evidence="2 5">Catalyzes the epimerization of the C3' and C5'positions of dTDP-6-deoxy-D-xylo-4-hexulose, forming dTDP-6-deoxy-L-lyxo-4-hexulose.</text>
</comment>